<protein>
    <submittedName>
        <fullName evidence="1">Uncharacterized protein</fullName>
    </submittedName>
</protein>
<evidence type="ECO:0000313" key="1">
    <source>
        <dbReference type="EMBL" id="URZ10825.1"/>
    </source>
</evidence>
<dbReference type="SUPFAM" id="SSF54919">
    <property type="entry name" value="Nucleoside diphosphate kinase, NDK"/>
    <property type="match status" value="1"/>
</dbReference>
<dbReference type="InterPro" id="IPR036850">
    <property type="entry name" value="NDK-like_dom_sf"/>
</dbReference>
<sequence length="135" mass="15839">MEKILVILNPIIVEKKLVGSILGFYEELGFYIENLKLTRLNELESSIDNNMIKKLGMDIQLEDKLCAVVFSYKYSKLNFTEIEEKLKKYLKTVLENCSCDEVYMLHDEQVGDEIELWFPEIKSKFAFKESKLINV</sequence>
<dbReference type="KEGG" id="crw:CROST_015400"/>
<evidence type="ECO:0000313" key="2">
    <source>
        <dbReference type="Proteomes" id="UP000190951"/>
    </source>
</evidence>
<accession>A0A1S8LJD5</accession>
<reference evidence="1 2" key="1">
    <citation type="submission" date="2022-04" db="EMBL/GenBank/DDBJ databases">
        <title>Genome sequence of C. roseum typestrain.</title>
        <authorList>
            <person name="Poehlein A."/>
            <person name="Schoch T."/>
            <person name="Duerre P."/>
            <person name="Daniel R."/>
        </authorList>
    </citation>
    <scope>NUCLEOTIDE SEQUENCE [LARGE SCALE GENOMIC DNA]</scope>
    <source>
        <strain evidence="1 2">DSM 7320</strain>
    </source>
</reference>
<dbReference type="STRING" id="84029.CROST_06790"/>
<keyword evidence="2" id="KW-1185">Reference proteome</keyword>
<proteinExistence type="predicted"/>
<name>A0A1S8LJD5_9CLOT</name>
<dbReference type="AlphaFoldDB" id="A0A1S8LJD5"/>
<dbReference type="EMBL" id="CP096983">
    <property type="protein sequence ID" value="URZ10825.1"/>
    <property type="molecule type" value="Genomic_DNA"/>
</dbReference>
<gene>
    <name evidence="1" type="ORF">CROST_015400</name>
</gene>
<dbReference type="RefSeq" id="WP_077834349.1">
    <property type="nucleotide sequence ID" value="NZ_CP096983.1"/>
</dbReference>
<organism evidence="1 2">
    <name type="scientific">Clostridium felsineum</name>
    <dbReference type="NCBI Taxonomy" id="36839"/>
    <lineage>
        <taxon>Bacteria</taxon>
        <taxon>Bacillati</taxon>
        <taxon>Bacillota</taxon>
        <taxon>Clostridia</taxon>
        <taxon>Eubacteriales</taxon>
        <taxon>Clostridiaceae</taxon>
        <taxon>Clostridium</taxon>
    </lineage>
</organism>
<dbReference type="Proteomes" id="UP000190951">
    <property type="component" value="Chromosome"/>
</dbReference>